<accession>A0A846MI34</accession>
<comment type="caution">
    <text evidence="1">The sequence shown here is derived from an EMBL/GenBank/DDBJ whole genome shotgun (WGS) entry which is preliminary data.</text>
</comment>
<gene>
    <name evidence="1" type="ORF">FHS54_003266</name>
</gene>
<keyword evidence="2" id="KW-1185">Reference proteome</keyword>
<evidence type="ECO:0000313" key="1">
    <source>
        <dbReference type="EMBL" id="NIJ18266.1"/>
    </source>
</evidence>
<reference evidence="1 2" key="1">
    <citation type="submission" date="2020-03" db="EMBL/GenBank/DDBJ databases">
        <title>Genomic Encyclopedia of Type Strains, Phase IV (KMG-IV): sequencing the most valuable type-strain genomes for metagenomic binning, comparative biology and taxonomic classification.</title>
        <authorList>
            <person name="Goeker M."/>
        </authorList>
    </citation>
    <scope>NUCLEOTIDE SEQUENCE [LARGE SCALE GENOMIC DNA]</scope>
    <source>
        <strain evidence="1 2">DSM 21299</strain>
    </source>
</reference>
<proteinExistence type="predicted"/>
<organism evidence="1 2">
    <name type="scientific">Sphingobium vermicomposti</name>
    <dbReference type="NCBI Taxonomy" id="529005"/>
    <lineage>
        <taxon>Bacteria</taxon>
        <taxon>Pseudomonadati</taxon>
        <taxon>Pseudomonadota</taxon>
        <taxon>Alphaproteobacteria</taxon>
        <taxon>Sphingomonadales</taxon>
        <taxon>Sphingomonadaceae</taxon>
        <taxon>Sphingobium</taxon>
    </lineage>
</organism>
<protein>
    <submittedName>
        <fullName evidence="1">Uncharacterized protein</fullName>
    </submittedName>
</protein>
<name>A0A846MI34_9SPHN</name>
<evidence type="ECO:0000313" key="2">
    <source>
        <dbReference type="Proteomes" id="UP000576821"/>
    </source>
</evidence>
<dbReference type="RefSeq" id="WP_167305125.1">
    <property type="nucleotide sequence ID" value="NZ_JAASQR010000004.1"/>
</dbReference>
<dbReference type="Proteomes" id="UP000576821">
    <property type="component" value="Unassembled WGS sequence"/>
</dbReference>
<sequence>MMCGLEGKAGIVVRGGRCIGTATARRLPHRHGGKPDDGEWVNGQLWHVHGGPLLRD</sequence>
<dbReference type="AlphaFoldDB" id="A0A846MI34"/>
<dbReference type="EMBL" id="JAASQR010000004">
    <property type="protein sequence ID" value="NIJ18266.1"/>
    <property type="molecule type" value="Genomic_DNA"/>
</dbReference>